<feature type="transmembrane region" description="Helical" evidence="9">
    <location>
        <begin position="150"/>
        <end position="168"/>
    </location>
</feature>
<feature type="domain" description="Histidine kinase/HSP90-like ATPase" evidence="10">
    <location>
        <begin position="421"/>
        <end position="515"/>
    </location>
</feature>
<keyword evidence="9" id="KW-0812">Transmembrane</keyword>
<evidence type="ECO:0000313" key="11">
    <source>
        <dbReference type="EMBL" id="QYR52468.1"/>
    </source>
</evidence>
<reference evidence="11 12" key="1">
    <citation type="submission" date="2021-08" db="EMBL/GenBank/DDBJ databases">
        <title>Lysobacter sp. strain CJ11 Genome sequencing and assembly.</title>
        <authorList>
            <person name="Kim I."/>
        </authorList>
    </citation>
    <scope>NUCLEOTIDE SEQUENCE [LARGE SCALE GENOMIC DNA]</scope>
    <source>
        <strain evidence="11 12">CJ11</strain>
    </source>
</reference>
<evidence type="ECO:0000256" key="1">
    <source>
        <dbReference type="ARBA" id="ARBA00000085"/>
    </source>
</evidence>
<dbReference type="Gene3D" id="3.30.565.10">
    <property type="entry name" value="Histidine kinase-like ATPase, C-terminal domain"/>
    <property type="match status" value="1"/>
</dbReference>
<dbReference type="Proteomes" id="UP000824755">
    <property type="component" value="Chromosome"/>
</dbReference>
<evidence type="ECO:0000256" key="8">
    <source>
        <dbReference type="ARBA" id="ARBA00023012"/>
    </source>
</evidence>
<dbReference type="PANTHER" id="PTHR24421">
    <property type="entry name" value="NITRATE/NITRITE SENSOR PROTEIN NARX-RELATED"/>
    <property type="match status" value="1"/>
</dbReference>
<feature type="transmembrane region" description="Helical" evidence="9">
    <location>
        <begin position="6"/>
        <end position="23"/>
    </location>
</feature>
<evidence type="ECO:0000256" key="3">
    <source>
        <dbReference type="ARBA" id="ARBA00022553"/>
    </source>
</evidence>
<evidence type="ECO:0000259" key="10">
    <source>
        <dbReference type="SMART" id="SM00387"/>
    </source>
</evidence>
<dbReference type="InterPro" id="IPR003594">
    <property type="entry name" value="HATPase_dom"/>
</dbReference>
<evidence type="ECO:0000313" key="12">
    <source>
        <dbReference type="Proteomes" id="UP000824755"/>
    </source>
</evidence>
<evidence type="ECO:0000256" key="6">
    <source>
        <dbReference type="ARBA" id="ARBA00022777"/>
    </source>
</evidence>
<keyword evidence="8" id="KW-0902">Two-component regulatory system</keyword>
<dbReference type="SUPFAM" id="SSF55874">
    <property type="entry name" value="ATPase domain of HSP90 chaperone/DNA topoisomerase II/histidine kinase"/>
    <property type="match status" value="1"/>
</dbReference>
<feature type="transmembrane region" description="Helical" evidence="9">
    <location>
        <begin position="30"/>
        <end position="50"/>
    </location>
</feature>
<evidence type="ECO:0000256" key="7">
    <source>
        <dbReference type="ARBA" id="ARBA00022840"/>
    </source>
</evidence>
<feature type="transmembrane region" description="Helical" evidence="9">
    <location>
        <begin position="112"/>
        <end position="130"/>
    </location>
</feature>
<dbReference type="Pfam" id="PF07730">
    <property type="entry name" value="HisKA_3"/>
    <property type="match status" value="1"/>
</dbReference>
<dbReference type="EMBL" id="CP080544">
    <property type="protein sequence ID" value="QYR52468.1"/>
    <property type="molecule type" value="Genomic_DNA"/>
</dbReference>
<feature type="transmembrane region" description="Helical" evidence="9">
    <location>
        <begin position="180"/>
        <end position="201"/>
    </location>
</feature>
<name>A0ABX8WM07_9GAMM</name>
<dbReference type="CDD" id="cd16917">
    <property type="entry name" value="HATPase_UhpB-NarQ-NarX-like"/>
    <property type="match status" value="1"/>
</dbReference>
<feature type="transmembrane region" description="Helical" evidence="9">
    <location>
        <begin position="256"/>
        <end position="276"/>
    </location>
</feature>
<evidence type="ECO:0000256" key="2">
    <source>
        <dbReference type="ARBA" id="ARBA00012438"/>
    </source>
</evidence>
<keyword evidence="7" id="KW-0067">ATP-binding</keyword>
<dbReference type="EC" id="2.7.13.3" evidence="2"/>
<dbReference type="Gene3D" id="1.20.5.1930">
    <property type="match status" value="1"/>
</dbReference>
<keyword evidence="9" id="KW-0472">Membrane</keyword>
<dbReference type="InterPro" id="IPR036890">
    <property type="entry name" value="HATPase_C_sf"/>
</dbReference>
<keyword evidence="3" id="KW-0597">Phosphoprotein</keyword>
<keyword evidence="4" id="KW-0808">Transferase</keyword>
<proteinExistence type="predicted"/>
<evidence type="ECO:0000256" key="9">
    <source>
        <dbReference type="SAM" id="Phobius"/>
    </source>
</evidence>
<gene>
    <name evidence="11" type="ORF">H8L67_07655</name>
</gene>
<dbReference type="InterPro" id="IPR050482">
    <property type="entry name" value="Sensor_HK_TwoCompSys"/>
</dbReference>
<keyword evidence="5" id="KW-0547">Nucleotide-binding</keyword>
<keyword evidence="12" id="KW-1185">Reference proteome</keyword>
<dbReference type="RefSeq" id="WP_220379253.1">
    <property type="nucleotide sequence ID" value="NZ_CP080544.1"/>
</dbReference>
<comment type="catalytic activity">
    <reaction evidence="1">
        <text>ATP + protein L-histidine = ADP + protein N-phospho-L-histidine.</text>
        <dbReference type="EC" id="2.7.13.3"/>
    </reaction>
</comment>
<keyword evidence="6" id="KW-0418">Kinase</keyword>
<sequence length="517" mass="56763">MKQGWMLHVAVILLIQCAVLGLTQIGSHHWNIALGVLFLGFWALPLRTWPILTAANVVSLTLVSPPASGLFFWFCAAVMPSIVAMSGASVLRANGIRKASDVSVKTMATLHLAALLSATLQAATDVSLLWTSGDLQGPSVVSATQVGLNHFIGAFVGIMLLAPLFIAWQTRETRARHPQPLNAGLALYFPIAIVYLCAAYFARNVAGTTEILRLLLLVAAVFFTLKRGWFGAVLAVLITTTMVAAQLHLANTDDSLHPQTFIAVLGALCLLLGASIDEHVQQTDALLRADAGSEQLRAELAEAAEGNLHRELRERNRIAAELHDEFGQSLTALQTYLSILRDDFRSLGRVNALETLHVITRGMRQNINTVLERLRPAVLDELGLFGAVDQGAIRRLAEDAGIQYDVQLQGDSRWLARLHDAHLLAAYRLVQESVTNVVRHSHATCCEVRFRINARNGFIHLFVDVRDDGIGMTFTRRRGNGLLTMQHRITALDGRLWIRKRNPGLRLHALLRQSVTA</sequence>
<keyword evidence="9" id="KW-1133">Transmembrane helix</keyword>
<dbReference type="Pfam" id="PF02518">
    <property type="entry name" value="HATPase_c"/>
    <property type="match status" value="1"/>
</dbReference>
<organism evidence="11 12">
    <name type="scientific">Lysobacter soyae</name>
    <dbReference type="NCBI Taxonomy" id="2764185"/>
    <lineage>
        <taxon>Bacteria</taxon>
        <taxon>Pseudomonadati</taxon>
        <taxon>Pseudomonadota</taxon>
        <taxon>Gammaproteobacteria</taxon>
        <taxon>Lysobacterales</taxon>
        <taxon>Lysobacteraceae</taxon>
        <taxon>Lysobacter</taxon>
    </lineage>
</organism>
<feature type="transmembrane region" description="Helical" evidence="9">
    <location>
        <begin position="70"/>
        <end position="91"/>
    </location>
</feature>
<dbReference type="SMART" id="SM00387">
    <property type="entry name" value="HATPase_c"/>
    <property type="match status" value="1"/>
</dbReference>
<feature type="transmembrane region" description="Helical" evidence="9">
    <location>
        <begin position="232"/>
        <end position="250"/>
    </location>
</feature>
<dbReference type="InterPro" id="IPR011712">
    <property type="entry name" value="Sig_transdc_His_kin_sub3_dim/P"/>
</dbReference>
<evidence type="ECO:0000256" key="5">
    <source>
        <dbReference type="ARBA" id="ARBA00022741"/>
    </source>
</evidence>
<evidence type="ECO:0000256" key="4">
    <source>
        <dbReference type="ARBA" id="ARBA00022679"/>
    </source>
</evidence>
<accession>A0ABX8WM07</accession>
<feature type="transmembrane region" description="Helical" evidence="9">
    <location>
        <begin position="207"/>
        <end position="225"/>
    </location>
</feature>
<dbReference type="PANTHER" id="PTHR24421:SF10">
    <property type="entry name" value="NITRATE_NITRITE SENSOR PROTEIN NARQ"/>
    <property type="match status" value="1"/>
</dbReference>
<protein>
    <recommendedName>
        <fullName evidence="2">histidine kinase</fullName>
        <ecNumber evidence="2">2.7.13.3</ecNumber>
    </recommendedName>
</protein>